<dbReference type="EMBL" id="HBHW01031070">
    <property type="protein sequence ID" value="CAE0055982.1"/>
    <property type="molecule type" value="Transcribed_RNA"/>
</dbReference>
<dbReference type="PANTHER" id="PTHR14003">
    <property type="entry name" value="TRANSCRIPTIONAL REPRESSOR PROTEIN YY"/>
    <property type="match status" value="1"/>
</dbReference>
<evidence type="ECO:0000256" key="5">
    <source>
        <dbReference type="PROSITE-ProRule" id="PRU00042"/>
    </source>
</evidence>
<dbReference type="PROSITE" id="PS50157">
    <property type="entry name" value="ZINC_FINGER_C2H2_2"/>
    <property type="match status" value="2"/>
</dbReference>
<proteinExistence type="predicted"/>
<dbReference type="Gene3D" id="3.30.160.60">
    <property type="entry name" value="Classic Zinc Finger"/>
    <property type="match status" value="2"/>
</dbReference>
<dbReference type="InterPro" id="IPR036236">
    <property type="entry name" value="Znf_C2H2_sf"/>
</dbReference>
<dbReference type="SUPFAM" id="SSF57667">
    <property type="entry name" value="beta-beta-alpha zinc fingers"/>
    <property type="match status" value="1"/>
</dbReference>
<dbReference type="PROSITE" id="PS00028">
    <property type="entry name" value="ZINC_FINGER_C2H2_1"/>
    <property type="match status" value="2"/>
</dbReference>
<accession>A0A7S3EI70</accession>
<feature type="domain" description="C2H2-type" evidence="7">
    <location>
        <begin position="39"/>
        <end position="63"/>
    </location>
</feature>
<evidence type="ECO:0000256" key="4">
    <source>
        <dbReference type="ARBA" id="ARBA00022833"/>
    </source>
</evidence>
<keyword evidence="1" id="KW-0479">Metal-binding</keyword>
<dbReference type="FunFam" id="3.30.160.60:FF:000125">
    <property type="entry name" value="Putative zinc finger protein 143"/>
    <property type="match status" value="1"/>
</dbReference>
<dbReference type="Pfam" id="PF00096">
    <property type="entry name" value="zf-C2H2"/>
    <property type="match status" value="2"/>
</dbReference>
<evidence type="ECO:0000256" key="3">
    <source>
        <dbReference type="ARBA" id="ARBA00022771"/>
    </source>
</evidence>
<dbReference type="GO" id="GO:0008270">
    <property type="term" value="F:zinc ion binding"/>
    <property type="evidence" value="ECO:0007669"/>
    <property type="project" value="UniProtKB-KW"/>
</dbReference>
<feature type="region of interest" description="Disordered" evidence="6">
    <location>
        <begin position="61"/>
        <end position="80"/>
    </location>
</feature>
<evidence type="ECO:0000256" key="2">
    <source>
        <dbReference type="ARBA" id="ARBA00022737"/>
    </source>
</evidence>
<name>A0A7S3EI70_9RHOD</name>
<protein>
    <recommendedName>
        <fullName evidence="7">C2H2-type domain-containing protein</fullName>
    </recommendedName>
</protein>
<keyword evidence="2" id="KW-0677">Repeat</keyword>
<dbReference type="GO" id="GO:0000785">
    <property type="term" value="C:chromatin"/>
    <property type="evidence" value="ECO:0007669"/>
    <property type="project" value="TreeGrafter"/>
</dbReference>
<dbReference type="GO" id="GO:0031519">
    <property type="term" value="C:PcG protein complex"/>
    <property type="evidence" value="ECO:0007669"/>
    <property type="project" value="TreeGrafter"/>
</dbReference>
<dbReference type="PANTHER" id="PTHR14003:SF19">
    <property type="entry name" value="YY2 TRANSCRIPTION FACTOR"/>
    <property type="match status" value="1"/>
</dbReference>
<organism evidence="8">
    <name type="scientific">Rhodosorus marinus</name>
    <dbReference type="NCBI Taxonomy" id="101924"/>
    <lineage>
        <taxon>Eukaryota</taxon>
        <taxon>Rhodophyta</taxon>
        <taxon>Stylonematophyceae</taxon>
        <taxon>Stylonematales</taxon>
        <taxon>Stylonemataceae</taxon>
        <taxon>Rhodosorus</taxon>
    </lineage>
</organism>
<dbReference type="GO" id="GO:0005667">
    <property type="term" value="C:transcription regulator complex"/>
    <property type="evidence" value="ECO:0007669"/>
    <property type="project" value="TreeGrafter"/>
</dbReference>
<dbReference type="AlphaFoldDB" id="A0A7S3EI70"/>
<dbReference type="SMART" id="SM00355">
    <property type="entry name" value="ZnF_C2H2"/>
    <property type="match status" value="2"/>
</dbReference>
<evidence type="ECO:0000256" key="6">
    <source>
        <dbReference type="SAM" id="MobiDB-lite"/>
    </source>
</evidence>
<dbReference type="GO" id="GO:0000978">
    <property type="term" value="F:RNA polymerase II cis-regulatory region sequence-specific DNA binding"/>
    <property type="evidence" value="ECO:0007669"/>
    <property type="project" value="TreeGrafter"/>
</dbReference>
<reference evidence="8" key="1">
    <citation type="submission" date="2021-01" db="EMBL/GenBank/DDBJ databases">
        <authorList>
            <person name="Corre E."/>
            <person name="Pelletier E."/>
            <person name="Niang G."/>
            <person name="Scheremetjew M."/>
            <person name="Finn R."/>
            <person name="Kale V."/>
            <person name="Holt S."/>
            <person name="Cochrane G."/>
            <person name="Meng A."/>
            <person name="Brown T."/>
            <person name="Cohen L."/>
        </authorList>
    </citation>
    <scope>NUCLEOTIDE SEQUENCE</scope>
    <source>
        <strain evidence="8">CCMP 769</strain>
    </source>
</reference>
<evidence type="ECO:0000256" key="1">
    <source>
        <dbReference type="ARBA" id="ARBA00022723"/>
    </source>
</evidence>
<sequence length="173" mass="18949">MSTEKVTPYRCNEPGCGKYFTRKFNMKSHARWHSGACPFTCPFPDCGAKFKGKSSYASHLKSHQQNGGKKRAVETSKQSSKMRISKLLNRTSQSLDDLSSVSGAGGTISRSDGSEEELDNDMTGFRTVIKFVSSDNLTFGYHSPLRVEESSMSRINSEVNVSMSTVSSPGIAI</sequence>
<dbReference type="InterPro" id="IPR013087">
    <property type="entry name" value="Znf_C2H2_type"/>
</dbReference>
<evidence type="ECO:0000313" key="8">
    <source>
        <dbReference type="EMBL" id="CAE0055982.1"/>
    </source>
</evidence>
<keyword evidence="3 5" id="KW-0863">Zinc-finger</keyword>
<evidence type="ECO:0000259" key="7">
    <source>
        <dbReference type="PROSITE" id="PS50157"/>
    </source>
</evidence>
<dbReference type="GO" id="GO:0000981">
    <property type="term" value="F:DNA-binding transcription factor activity, RNA polymerase II-specific"/>
    <property type="evidence" value="ECO:0007669"/>
    <property type="project" value="TreeGrafter"/>
</dbReference>
<feature type="domain" description="C2H2-type" evidence="7">
    <location>
        <begin position="9"/>
        <end position="38"/>
    </location>
</feature>
<feature type="region of interest" description="Disordered" evidence="6">
    <location>
        <begin position="95"/>
        <end position="119"/>
    </location>
</feature>
<gene>
    <name evidence="8" type="ORF">RMAR00112_LOCUS24023</name>
</gene>
<keyword evidence="4" id="KW-0862">Zinc</keyword>